<gene>
    <name evidence="1" type="ORF">C3743_36340</name>
</gene>
<reference evidence="1 2" key="1">
    <citation type="submission" date="2018-01" db="EMBL/GenBank/DDBJ databases">
        <title>Successful Treatment of Persistent Burkholderia cepacia Bacteremia with Ceftazidime-Avibactam.</title>
        <authorList>
            <person name="Tamma P."/>
            <person name="Fan Y."/>
            <person name="Bergman Y."/>
            <person name="Sick-Samuels A."/>
            <person name="Hsu A."/>
            <person name="Timp W."/>
            <person name="Simner P."/>
        </authorList>
    </citation>
    <scope>NUCLEOTIDE SEQUENCE [LARGE SCALE GENOMIC DNA]</scope>
    <source>
        <strain evidence="1 2">170816</strain>
    </source>
</reference>
<proteinExistence type="predicted"/>
<evidence type="ECO:0000313" key="1">
    <source>
        <dbReference type="EMBL" id="POZ81102.1"/>
    </source>
</evidence>
<dbReference type="AlphaFoldDB" id="A0A2S5DPY0"/>
<accession>A0A2S5DPY0</accession>
<dbReference type="EMBL" id="PQVP01000003">
    <property type="protein sequence ID" value="POZ81102.1"/>
    <property type="molecule type" value="Genomic_DNA"/>
</dbReference>
<organism evidence="1 2">
    <name type="scientific">Burkholderia contaminans</name>
    <dbReference type="NCBI Taxonomy" id="488447"/>
    <lineage>
        <taxon>Bacteria</taxon>
        <taxon>Pseudomonadati</taxon>
        <taxon>Pseudomonadota</taxon>
        <taxon>Betaproteobacteria</taxon>
        <taxon>Burkholderiales</taxon>
        <taxon>Burkholderiaceae</taxon>
        <taxon>Burkholderia</taxon>
        <taxon>Burkholderia cepacia complex</taxon>
    </lineage>
</organism>
<sequence>MLPASDDCAANRASAMAVVEALGAHTEAVADGNAITVRNDSCPVGSAVRRKRAGARLFIVD</sequence>
<protein>
    <submittedName>
        <fullName evidence="1">Uncharacterized protein</fullName>
    </submittedName>
</protein>
<evidence type="ECO:0000313" key="2">
    <source>
        <dbReference type="Proteomes" id="UP000238655"/>
    </source>
</evidence>
<name>A0A2S5DPY0_9BURK</name>
<comment type="caution">
    <text evidence="1">The sequence shown here is derived from an EMBL/GenBank/DDBJ whole genome shotgun (WGS) entry which is preliminary data.</text>
</comment>
<dbReference type="Proteomes" id="UP000238655">
    <property type="component" value="Chromosome 3"/>
</dbReference>